<feature type="transmembrane region" description="Helical" evidence="1">
    <location>
        <begin position="37"/>
        <end position="57"/>
    </location>
</feature>
<sequence length="237" mass="27324">MILKIIVTIYVISMLAGLIFMIMWLRGAAKKQPNNKWKYMLATMVVIVISGTSVSYIRGQQYQANQQRLEKLAIKHAKKEAHDLKKLQVTNKFGFEQYLVLLMQPHKKTGVSHQLNGNEGAQTKVLRNAQKAIFRMRENPMAKKDGILLVSYVKVHKKMQPLFVLYASAKQVRKMSKVPDDPKVFLNSDLTAYWFNKRFIKQKDDTLPGIFNNVLLEDQKHMPSKVKKELVSGKTVY</sequence>
<protein>
    <submittedName>
        <fullName evidence="2">Uncharacterized protein</fullName>
    </submittedName>
</protein>
<keyword evidence="1" id="KW-0472">Membrane</keyword>
<dbReference type="Proteomes" id="UP000789707">
    <property type="component" value="Unassembled WGS sequence"/>
</dbReference>
<dbReference type="RefSeq" id="WP_230096890.1">
    <property type="nucleotide sequence ID" value="NZ_CAKKNS010000004.1"/>
</dbReference>
<name>A0ABM8Z6M8_9LACO</name>
<feature type="transmembrane region" description="Helical" evidence="1">
    <location>
        <begin position="6"/>
        <end position="25"/>
    </location>
</feature>
<reference evidence="2 3" key="1">
    <citation type="submission" date="2021-11" db="EMBL/GenBank/DDBJ databases">
        <authorList>
            <person name="Depoorter E."/>
        </authorList>
    </citation>
    <scope>NUCLEOTIDE SEQUENCE [LARGE SCALE GENOMIC DNA]</scope>
    <source>
        <strain evidence="2 3">LMG 24289</strain>
    </source>
</reference>
<accession>A0ABM8Z6M8</accession>
<gene>
    <name evidence="2" type="ORF">WFA24289_01166</name>
</gene>
<dbReference type="EMBL" id="CAKKNS010000004">
    <property type="protein sequence ID" value="CAH0416853.1"/>
    <property type="molecule type" value="Genomic_DNA"/>
</dbReference>
<evidence type="ECO:0000256" key="1">
    <source>
        <dbReference type="SAM" id="Phobius"/>
    </source>
</evidence>
<evidence type="ECO:0000313" key="3">
    <source>
        <dbReference type="Proteomes" id="UP000789707"/>
    </source>
</evidence>
<keyword evidence="3" id="KW-1185">Reference proteome</keyword>
<evidence type="ECO:0000313" key="2">
    <source>
        <dbReference type="EMBL" id="CAH0416853.1"/>
    </source>
</evidence>
<keyword evidence="1" id="KW-1133">Transmembrane helix</keyword>
<comment type="caution">
    <text evidence="2">The sequence shown here is derived from an EMBL/GenBank/DDBJ whole genome shotgun (WGS) entry which is preliminary data.</text>
</comment>
<organism evidence="2 3">
    <name type="scientific">Periweissella fabaria</name>
    <dbReference type="NCBI Taxonomy" id="546157"/>
    <lineage>
        <taxon>Bacteria</taxon>
        <taxon>Bacillati</taxon>
        <taxon>Bacillota</taxon>
        <taxon>Bacilli</taxon>
        <taxon>Lactobacillales</taxon>
        <taxon>Lactobacillaceae</taxon>
        <taxon>Periweissella</taxon>
    </lineage>
</organism>
<proteinExistence type="predicted"/>
<keyword evidence="1" id="KW-0812">Transmembrane</keyword>